<keyword evidence="3" id="KW-1185">Reference proteome</keyword>
<organism evidence="2 3">
    <name type="scientific">Lactococcus phage P118</name>
    <dbReference type="NCBI Taxonomy" id="1476888"/>
    <lineage>
        <taxon>Viruses</taxon>
        <taxon>Duplodnaviria</taxon>
        <taxon>Heunggongvirae</taxon>
        <taxon>Uroviricota</taxon>
        <taxon>Caudoviricetes</taxon>
        <taxon>Nevevirus</taxon>
        <taxon>Nevevirus P118</taxon>
    </lineage>
</organism>
<dbReference type="RefSeq" id="YP_009035823.1">
    <property type="nucleotide sequence ID" value="NC_024208.1"/>
</dbReference>
<evidence type="ECO:0000256" key="1">
    <source>
        <dbReference type="SAM" id="MobiDB-lite"/>
    </source>
</evidence>
<protein>
    <submittedName>
        <fullName evidence="2">Uncharacterized protein</fullName>
    </submittedName>
</protein>
<evidence type="ECO:0000313" key="3">
    <source>
        <dbReference type="Proteomes" id="UP000019790"/>
    </source>
</evidence>
<dbReference type="GeneID" id="19527107"/>
<feature type="region of interest" description="Disordered" evidence="1">
    <location>
        <begin position="179"/>
        <end position="216"/>
    </location>
</feature>
<dbReference type="KEGG" id="vg:19527107"/>
<accession>X4YGU6</accession>
<evidence type="ECO:0000313" key="2">
    <source>
        <dbReference type="EMBL" id="AHV83125.1"/>
    </source>
</evidence>
<reference evidence="2 3" key="1">
    <citation type="submission" date="2014-02" db="EMBL/GenBank/DDBJ databases">
        <title>Complete genome sequences of four novel Lactococcus lactis phages distantly related to the rare 1706 phage species.</title>
        <authorList>
            <person name="Kot W."/>
            <person name="Neve H."/>
            <person name="Vogensen F.K."/>
            <person name="Heller K.J."/>
            <person name="Hansen L.H."/>
        </authorList>
    </citation>
    <scope>NUCLEOTIDE SEQUENCE [LARGE SCALE GENOMIC DNA]</scope>
</reference>
<sequence>MERTEVIVHSIVSDPNDLQHSEYLGSGRDVFGNLVHIYDVDNDQLIHYGVAGMKWGKRRAYKKAISKAVKTSNSAQYNRNMSIMKGFAASNQRSKYQNRVDAGRGNGLLAKRNKKLMDKYTNESKQHRAKANNAVRESEKYIEAASKIGKSQHSPGKDRAKSFLQNIANAYLSDGLVRPSGGISPQQRQLNAAAHQANILRNKNKTKERNAAKNEG</sequence>
<feature type="compositionally biased region" description="Basic and acidic residues" evidence="1">
    <location>
        <begin position="205"/>
        <end position="216"/>
    </location>
</feature>
<dbReference type="OrthoDB" id="22275at10239"/>
<dbReference type="Pfam" id="PF23847">
    <property type="entry name" value="DUF7211"/>
    <property type="match status" value="1"/>
</dbReference>
<dbReference type="EMBL" id="KJ489012">
    <property type="protein sequence ID" value="AHV83125.1"/>
    <property type="molecule type" value="Genomic_DNA"/>
</dbReference>
<proteinExistence type="predicted"/>
<dbReference type="Proteomes" id="UP000019790">
    <property type="component" value="Segment"/>
</dbReference>
<name>X4YGU6_9CAUD</name>
<dbReference type="InterPro" id="IPR055635">
    <property type="entry name" value="DUF7211"/>
</dbReference>
<gene>
    <name evidence="2" type="ORF">P118_008</name>
</gene>